<dbReference type="Proteomes" id="UP000053144">
    <property type="component" value="Chromosome 2"/>
</dbReference>
<evidence type="ECO:0000313" key="2">
    <source>
        <dbReference type="Proteomes" id="UP000053144"/>
    </source>
</evidence>
<protein>
    <submittedName>
        <fullName evidence="1">Uncharacterized protein</fullName>
    </submittedName>
</protein>
<accession>A0A0L9TXZ4</accession>
<organism evidence="1 2">
    <name type="scientific">Phaseolus angularis</name>
    <name type="common">Azuki bean</name>
    <name type="synonym">Vigna angularis</name>
    <dbReference type="NCBI Taxonomy" id="3914"/>
    <lineage>
        <taxon>Eukaryota</taxon>
        <taxon>Viridiplantae</taxon>
        <taxon>Streptophyta</taxon>
        <taxon>Embryophyta</taxon>
        <taxon>Tracheophyta</taxon>
        <taxon>Spermatophyta</taxon>
        <taxon>Magnoliopsida</taxon>
        <taxon>eudicotyledons</taxon>
        <taxon>Gunneridae</taxon>
        <taxon>Pentapetalae</taxon>
        <taxon>rosids</taxon>
        <taxon>fabids</taxon>
        <taxon>Fabales</taxon>
        <taxon>Fabaceae</taxon>
        <taxon>Papilionoideae</taxon>
        <taxon>50 kb inversion clade</taxon>
        <taxon>NPAAA clade</taxon>
        <taxon>indigoferoid/millettioid clade</taxon>
        <taxon>Phaseoleae</taxon>
        <taxon>Vigna</taxon>
    </lineage>
</organism>
<evidence type="ECO:0000313" key="1">
    <source>
        <dbReference type="EMBL" id="KOM35277.1"/>
    </source>
</evidence>
<sequence>MCYGFKVFIILNRLHLSFTYCRNDVSIRSSTVDFDVISTCTARGKEVFYLR</sequence>
<reference evidence="2" key="1">
    <citation type="journal article" date="2015" name="Proc. Natl. Acad. Sci. U.S.A.">
        <title>Genome sequencing of adzuki bean (Vigna angularis) provides insight into high starch and low fat accumulation and domestication.</title>
        <authorList>
            <person name="Yang K."/>
            <person name="Tian Z."/>
            <person name="Chen C."/>
            <person name="Luo L."/>
            <person name="Zhao B."/>
            <person name="Wang Z."/>
            <person name="Yu L."/>
            <person name="Li Y."/>
            <person name="Sun Y."/>
            <person name="Li W."/>
            <person name="Chen Y."/>
            <person name="Li Y."/>
            <person name="Zhang Y."/>
            <person name="Ai D."/>
            <person name="Zhao J."/>
            <person name="Shang C."/>
            <person name="Ma Y."/>
            <person name="Wu B."/>
            <person name="Wang M."/>
            <person name="Gao L."/>
            <person name="Sun D."/>
            <person name="Zhang P."/>
            <person name="Guo F."/>
            <person name="Wang W."/>
            <person name="Li Y."/>
            <person name="Wang J."/>
            <person name="Varshney R.K."/>
            <person name="Wang J."/>
            <person name="Ling H.Q."/>
            <person name="Wan P."/>
        </authorList>
    </citation>
    <scope>NUCLEOTIDE SEQUENCE</scope>
    <source>
        <strain evidence="2">cv. Jingnong 6</strain>
    </source>
</reference>
<gene>
    <name evidence="1" type="ORF">LR48_Vigan02g142700</name>
</gene>
<dbReference type="AlphaFoldDB" id="A0A0L9TXZ4"/>
<name>A0A0L9TXZ4_PHAAN</name>
<dbReference type="EMBL" id="CM003372">
    <property type="protein sequence ID" value="KOM35277.1"/>
    <property type="molecule type" value="Genomic_DNA"/>
</dbReference>
<proteinExistence type="predicted"/>
<dbReference type="Gramene" id="KOM35277">
    <property type="protein sequence ID" value="KOM35277"/>
    <property type="gene ID" value="LR48_Vigan02g142700"/>
</dbReference>